<proteinExistence type="predicted"/>
<feature type="domain" description="YjiS-like" evidence="1">
    <location>
        <begin position="25"/>
        <end position="55"/>
    </location>
</feature>
<evidence type="ECO:0000259" key="1">
    <source>
        <dbReference type="Pfam" id="PF06568"/>
    </source>
</evidence>
<evidence type="ECO:0000313" key="3">
    <source>
        <dbReference type="Proteomes" id="UP000658305"/>
    </source>
</evidence>
<gene>
    <name evidence="2" type="ORF">GCM10007291_14540</name>
</gene>
<name>A0ABQ3FBB1_9RHOB</name>
<keyword evidence="3" id="KW-1185">Reference proteome</keyword>
<dbReference type="InterPro" id="IPR009506">
    <property type="entry name" value="YjiS-like"/>
</dbReference>
<dbReference type="Pfam" id="PF06568">
    <property type="entry name" value="YjiS-like"/>
    <property type="match status" value="1"/>
</dbReference>
<comment type="caution">
    <text evidence="2">The sequence shown here is derived from an EMBL/GenBank/DDBJ whole genome shotgun (WGS) entry which is preliminary data.</text>
</comment>
<dbReference type="RefSeq" id="WP_054303537.1">
    <property type="nucleotide sequence ID" value="NZ_BMYI01000002.1"/>
</dbReference>
<dbReference type="EMBL" id="BMYI01000002">
    <property type="protein sequence ID" value="GHC17030.1"/>
    <property type="molecule type" value="Genomic_DNA"/>
</dbReference>
<dbReference type="Proteomes" id="UP000658305">
    <property type="component" value="Unassembled WGS sequence"/>
</dbReference>
<sequence length="70" mass="8074">MMTRTDLTAPMLSLPPVSRLVFAVAHKVMTWELRRQARRGIAKLDTHLLRDIGLDPMTAAQESQKPFWRD</sequence>
<organism evidence="2 3">
    <name type="scientific">Gemmobacter nanjingensis</name>
    <dbReference type="NCBI Taxonomy" id="488454"/>
    <lineage>
        <taxon>Bacteria</taxon>
        <taxon>Pseudomonadati</taxon>
        <taxon>Pseudomonadota</taxon>
        <taxon>Alphaproteobacteria</taxon>
        <taxon>Rhodobacterales</taxon>
        <taxon>Paracoccaceae</taxon>
        <taxon>Gemmobacter</taxon>
    </lineage>
</organism>
<protein>
    <recommendedName>
        <fullName evidence="1">YjiS-like domain-containing protein</fullName>
    </recommendedName>
</protein>
<evidence type="ECO:0000313" key="2">
    <source>
        <dbReference type="EMBL" id="GHC17030.1"/>
    </source>
</evidence>
<reference evidence="3" key="1">
    <citation type="journal article" date="2019" name="Int. J. Syst. Evol. Microbiol.">
        <title>The Global Catalogue of Microorganisms (GCM) 10K type strain sequencing project: providing services to taxonomists for standard genome sequencing and annotation.</title>
        <authorList>
            <consortium name="The Broad Institute Genomics Platform"/>
            <consortium name="The Broad Institute Genome Sequencing Center for Infectious Disease"/>
            <person name="Wu L."/>
            <person name="Ma J."/>
        </authorList>
    </citation>
    <scope>NUCLEOTIDE SEQUENCE [LARGE SCALE GENOMIC DNA]</scope>
    <source>
        <strain evidence="3">KCTC 23298</strain>
    </source>
</reference>
<accession>A0ABQ3FBB1</accession>